<dbReference type="EMBL" id="ACCJ01000304">
    <property type="protein sequence ID" value="EEG54105.1"/>
    <property type="molecule type" value="Genomic_DNA"/>
</dbReference>
<gene>
    <name evidence="1" type="ORF">CLOSTASPAR_03834</name>
</gene>
<reference evidence="1 2" key="1">
    <citation type="submission" date="2009-02" db="EMBL/GenBank/DDBJ databases">
        <title>Draft genome sequence of Clostridium asparagiforme (DSM 15981).</title>
        <authorList>
            <person name="Sudarsanam P."/>
            <person name="Ley R."/>
            <person name="Guruge J."/>
            <person name="Turnbaugh P.J."/>
            <person name="Mahowald M."/>
            <person name="Liep D."/>
            <person name="Gordon J."/>
        </authorList>
    </citation>
    <scope>NUCLEOTIDE SEQUENCE [LARGE SCALE GENOMIC DNA]</scope>
    <source>
        <strain evidence="1 2">DSM 15981</strain>
    </source>
</reference>
<dbReference type="Proteomes" id="UP000004756">
    <property type="component" value="Unassembled WGS sequence"/>
</dbReference>
<evidence type="ECO:0000313" key="1">
    <source>
        <dbReference type="EMBL" id="EEG54105.1"/>
    </source>
</evidence>
<comment type="caution">
    <text evidence="1">The sequence shown here is derived from an EMBL/GenBank/DDBJ whole genome shotgun (WGS) entry which is preliminary data.</text>
</comment>
<organism evidence="1 2">
    <name type="scientific">[Clostridium] asparagiforme DSM 15981</name>
    <dbReference type="NCBI Taxonomy" id="518636"/>
    <lineage>
        <taxon>Bacteria</taxon>
        <taxon>Bacillati</taxon>
        <taxon>Bacillota</taxon>
        <taxon>Clostridia</taxon>
        <taxon>Lachnospirales</taxon>
        <taxon>Lachnospiraceae</taxon>
        <taxon>Enterocloster</taxon>
    </lineage>
</organism>
<proteinExistence type="predicted"/>
<dbReference type="HOGENOM" id="CLU_3287151_0_0_9"/>
<evidence type="ECO:0000313" key="2">
    <source>
        <dbReference type="Proteomes" id="UP000004756"/>
    </source>
</evidence>
<protein>
    <submittedName>
        <fullName evidence="1">Uncharacterized protein</fullName>
    </submittedName>
</protein>
<sequence>MSALHFWEYNISGRAYKYWAFLESSLYFMSESSMIRIVKF</sequence>
<keyword evidence="2" id="KW-1185">Reference proteome</keyword>
<accession>C0D3J3</accession>
<dbReference type="AlphaFoldDB" id="C0D3J3"/>
<name>C0D3J3_9FIRM</name>